<name>A0A0Q3FUG0_BRADI</name>
<reference evidence="1" key="2">
    <citation type="submission" date="2017-06" db="EMBL/GenBank/DDBJ databases">
        <title>WGS assembly of Brachypodium distachyon.</title>
        <authorList>
            <consortium name="The International Brachypodium Initiative"/>
            <person name="Lucas S."/>
            <person name="Harmon-Smith M."/>
            <person name="Lail K."/>
            <person name="Tice H."/>
            <person name="Grimwood J."/>
            <person name="Bruce D."/>
            <person name="Barry K."/>
            <person name="Shu S."/>
            <person name="Lindquist E."/>
            <person name="Wang M."/>
            <person name="Pitluck S."/>
            <person name="Vogel J.P."/>
            <person name="Garvin D.F."/>
            <person name="Mockler T.C."/>
            <person name="Schmutz J."/>
            <person name="Rokhsar D."/>
            <person name="Bevan M.W."/>
        </authorList>
    </citation>
    <scope>NUCLEOTIDE SEQUENCE</scope>
    <source>
        <strain evidence="1">Bd21</strain>
    </source>
</reference>
<reference evidence="1 2" key="1">
    <citation type="journal article" date="2010" name="Nature">
        <title>Genome sequencing and analysis of the model grass Brachypodium distachyon.</title>
        <authorList>
            <consortium name="International Brachypodium Initiative"/>
        </authorList>
    </citation>
    <scope>NUCLEOTIDE SEQUENCE [LARGE SCALE GENOMIC DNA]</scope>
    <source>
        <strain evidence="1 2">Bd21</strain>
    </source>
</reference>
<evidence type="ECO:0000313" key="2">
    <source>
        <dbReference type="EnsemblPlants" id="KQK03040"/>
    </source>
</evidence>
<evidence type="ECO:0000313" key="1">
    <source>
        <dbReference type="EMBL" id="KQK03040.1"/>
    </source>
</evidence>
<accession>A0A0Q3FUG0</accession>
<proteinExistence type="predicted"/>
<protein>
    <submittedName>
        <fullName evidence="1 2">Uncharacterized protein</fullName>
    </submittedName>
</protein>
<dbReference type="Proteomes" id="UP000008810">
    <property type="component" value="Chromosome 2"/>
</dbReference>
<dbReference type="EnsemblPlants" id="KQK03040">
    <property type="protein sequence ID" value="KQK03040"/>
    <property type="gene ID" value="BRADI_2g05195v3"/>
</dbReference>
<reference evidence="2" key="3">
    <citation type="submission" date="2018-08" db="UniProtKB">
        <authorList>
            <consortium name="EnsemblPlants"/>
        </authorList>
    </citation>
    <scope>IDENTIFICATION</scope>
    <source>
        <strain evidence="2">cv. Bd21</strain>
    </source>
</reference>
<sequence>MVILTVRYVCWSSVGITPTYSSLCQLCGRSLLPKDLSSTGSTGGSCIIESSKPSIITALGHERSCHSSNRDMEQVGESLQTISFWKKMKQGTGMSGRISMDWFLPEE</sequence>
<dbReference type="AlphaFoldDB" id="A0A0Q3FUG0"/>
<dbReference type="Gramene" id="KQK03040">
    <property type="protein sequence ID" value="KQK03040"/>
    <property type="gene ID" value="BRADI_2g05195v3"/>
</dbReference>
<dbReference type="InParanoid" id="A0A0Q3FUG0"/>
<gene>
    <name evidence="1" type="ORF">BRADI_2g05195v3</name>
</gene>
<dbReference type="EMBL" id="CM000881">
    <property type="protein sequence ID" value="KQK03040.1"/>
    <property type="molecule type" value="Genomic_DNA"/>
</dbReference>
<evidence type="ECO:0000313" key="3">
    <source>
        <dbReference type="Proteomes" id="UP000008810"/>
    </source>
</evidence>
<keyword evidence="3" id="KW-1185">Reference proteome</keyword>
<organism evidence="1">
    <name type="scientific">Brachypodium distachyon</name>
    <name type="common">Purple false brome</name>
    <name type="synonym">Trachynia distachya</name>
    <dbReference type="NCBI Taxonomy" id="15368"/>
    <lineage>
        <taxon>Eukaryota</taxon>
        <taxon>Viridiplantae</taxon>
        <taxon>Streptophyta</taxon>
        <taxon>Embryophyta</taxon>
        <taxon>Tracheophyta</taxon>
        <taxon>Spermatophyta</taxon>
        <taxon>Magnoliopsida</taxon>
        <taxon>Liliopsida</taxon>
        <taxon>Poales</taxon>
        <taxon>Poaceae</taxon>
        <taxon>BOP clade</taxon>
        <taxon>Pooideae</taxon>
        <taxon>Stipodae</taxon>
        <taxon>Brachypodieae</taxon>
        <taxon>Brachypodium</taxon>
    </lineage>
</organism>